<feature type="domain" description="Methyl-accepting transducer" evidence="3">
    <location>
        <begin position="164"/>
        <end position="352"/>
    </location>
</feature>
<dbReference type="Proteomes" id="UP000255036">
    <property type="component" value="Unassembled WGS sequence"/>
</dbReference>
<dbReference type="Pfam" id="PF10114">
    <property type="entry name" value="PocR"/>
    <property type="match status" value="1"/>
</dbReference>
<evidence type="ECO:0000256" key="1">
    <source>
        <dbReference type="ARBA" id="ARBA00023224"/>
    </source>
</evidence>
<dbReference type="PANTHER" id="PTHR32089">
    <property type="entry name" value="METHYL-ACCEPTING CHEMOTAXIS PROTEIN MCPB"/>
    <property type="match status" value="1"/>
</dbReference>
<name>A0A371AW12_9FIRM</name>
<sequence length="352" mass="38412">MNRGGHYMITLKNGEIDLTQLNVEDIIDVNVLQSFLDNFALGMNCAAVSVDRDGKEITKPSYYREFCQNYIHRSPVGDKGCAVCHNKMGEESAKIGRPFIGPCHAGLIDFAAPIIVKGELLGTVLGGQILDKNPNETNIRKVANELNLPGDELWSAAQKIDIVQKKNIEAAAEVLFIVVNALAQTGYNRVENELLSTSLAENFMQISTTVDILAESAQNITTSQHELSTEINEINNVTRQISQVLVDITKVADQTKLIGINASIEAARLGNDGRGFTVVANRIQNLSESTKKTAQLINSLNAQIFDKLDTTIKSSSSTLAITEDQSAAMEELSATVQNSVDLAEKLKKIFEM</sequence>
<proteinExistence type="predicted"/>
<dbReference type="Pfam" id="PF00015">
    <property type="entry name" value="MCPsignal"/>
    <property type="match status" value="1"/>
</dbReference>
<dbReference type="EMBL" id="QRCT01000019">
    <property type="protein sequence ID" value="RDU23756.1"/>
    <property type="molecule type" value="Genomic_DNA"/>
</dbReference>
<dbReference type="PROSITE" id="PS50111">
    <property type="entry name" value="CHEMOTAXIS_TRANSDUC_2"/>
    <property type="match status" value="1"/>
</dbReference>
<gene>
    <name evidence="4" type="ORF">DWV06_07825</name>
</gene>
<organism evidence="4 5">
    <name type="scientific">Anaerosacchariphilus polymeriproducens</name>
    <dbReference type="NCBI Taxonomy" id="1812858"/>
    <lineage>
        <taxon>Bacteria</taxon>
        <taxon>Bacillati</taxon>
        <taxon>Bacillota</taxon>
        <taxon>Clostridia</taxon>
        <taxon>Lachnospirales</taxon>
        <taxon>Lachnospiraceae</taxon>
        <taxon>Anaerosacchariphilus</taxon>
    </lineage>
</organism>
<dbReference type="GO" id="GO:0007165">
    <property type="term" value="P:signal transduction"/>
    <property type="evidence" value="ECO:0007669"/>
    <property type="project" value="UniProtKB-KW"/>
</dbReference>
<evidence type="ECO:0000313" key="4">
    <source>
        <dbReference type="EMBL" id="RDU23756.1"/>
    </source>
</evidence>
<dbReference type="AlphaFoldDB" id="A0A371AW12"/>
<evidence type="ECO:0000256" key="2">
    <source>
        <dbReference type="PROSITE-ProRule" id="PRU00284"/>
    </source>
</evidence>
<dbReference type="InterPro" id="IPR004089">
    <property type="entry name" value="MCPsignal_dom"/>
</dbReference>
<dbReference type="SUPFAM" id="SSF58104">
    <property type="entry name" value="Methyl-accepting chemotaxis protein (MCP) signaling domain"/>
    <property type="match status" value="1"/>
</dbReference>
<protein>
    <submittedName>
        <fullName evidence="4">Chemotaxis protein</fullName>
    </submittedName>
</protein>
<dbReference type="Gene3D" id="1.10.287.950">
    <property type="entry name" value="Methyl-accepting chemotaxis protein"/>
    <property type="match status" value="1"/>
</dbReference>
<dbReference type="GO" id="GO:0016020">
    <property type="term" value="C:membrane"/>
    <property type="evidence" value="ECO:0007669"/>
    <property type="project" value="InterPro"/>
</dbReference>
<keyword evidence="1 2" id="KW-0807">Transducer</keyword>
<reference evidence="4 5" key="1">
    <citation type="submission" date="2018-07" db="EMBL/GenBank/DDBJ databases">
        <title>Anaerosacharophilus polymeroproducens gen. nov. sp. nov., an anaerobic bacterium isolated from salt field.</title>
        <authorList>
            <person name="Kim W."/>
            <person name="Yang S.-H."/>
            <person name="Oh J."/>
            <person name="Lee J.-H."/>
            <person name="Kwon K.K."/>
        </authorList>
    </citation>
    <scope>NUCLEOTIDE SEQUENCE [LARGE SCALE GENOMIC DNA]</scope>
    <source>
        <strain evidence="4 5">MCWD5</strain>
    </source>
</reference>
<comment type="caution">
    <text evidence="4">The sequence shown here is derived from an EMBL/GenBank/DDBJ whole genome shotgun (WGS) entry which is preliminary data.</text>
</comment>
<accession>A0A371AW12</accession>
<keyword evidence="5" id="KW-1185">Reference proteome</keyword>
<dbReference type="InterPro" id="IPR018771">
    <property type="entry name" value="PocR_dom"/>
</dbReference>
<evidence type="ECO:0000313" key="5">
    <source>
        <dbReference type="Proteomes" id="UP000255036"/>
    </source>
</evidence>
<evidence type="ECO:0000259" key="3">
    <source>
        <dbReference type="PROSITE" id="PS50111"/>
    </source>
</evidence>
<dbReference type="PANTHER" id="PTHR32089:SF112">
    <property type="entry name" value="LYSOZYME-LIKE PROTEIN-RELATED"/>
    <property type="match status" value="1"/>
</dbReference>